<feature type="region of interest" description="Disordered" evidence="1">
    <location>
        <begin position="1"/>
        <end position="50"/>
    </location>
</feature>
<feature type="compositionally biased region" description="Low complexity" evidence="1">
    <location>
        <begin position="65"/>
        <end position="76"/>
    </location>
</feature>
<evidence type="ECO:0000313" key="2">
    <source>
        <dbReference type="EMBL" id="CAA9484370.1"/>
    </source>
</evidence>
<dbReference type="EMBL" id="CADCVO010000214">
    <property type="protein sequence ID" value="CAA9484370.1"/>
    <property type="molecule type" value="Genomic_DNA"/>
</dbReference>
<evidence type="ECO:0000256" key="1">
    <source>
        <dbReference type="SAM" id="MobiDB-lite"/>
    </source>
</evidence>
<name>A0A6J4S5Z8_9ACTN</name>
<dbReference type="AlphaFoldDB" id="A0A6J4S5Z8"/>
<sequence>CGRSRRASCARTATSPRVPRATPARSCARRRLRTSRGGASCARTARSPWAPSRPAACARRACRSAAGGWTSTWSASRARRSRPG</sequence>
<feature type="non-terminal residue" evidence="2">
    <location>
        <position position="1"/>
    </location>
</feature>
<proteinExistence type="predicted"/>
<feature type="compositionally biased region" description="Low complexity" evidence="1">
    <location>
        <begin position="35"/>
        <end position="50"/>
    </location>
</feature>
<accession>A0A6J4S5Z8</accession>
<organism evidence="2">
    <name type="scientific">uncultured Solirubrobacteraceae bacterium</name>
    <dbReference type="NCBI Taxonomy" id="1162706"/>
    <lineage>
        <taxon>Bacteria</taxon>
        <taxon>Bacillati</taxon>
        <taxon>Actinomycetota</taxon>
        <taxon>Thermoleophilia</taxon>
        <taxon>Solirubrobacterales</taxon>
        <taxon>Solirubrobacteraceae</taxon>
        <taxon>environmental samples</taxon>
    </lineage>
</organism>
<feature type="non-terminal residue" evidence="2">
    <location>
        <position position="84"/>
    </location>
</feature>
<feature type="region of interest" description="Disordered" evidence="1">
    <location>
        <begin position="65"/>
        <end position="84"/>
    </location>
</feature>
<gene>
    <name evidence="2" type="ORF">AVDCRST_MAG13-1355</name>
</gene>
<protein>
    <submittedName>
        <fullName evidence="2">Uncharacterized protein</fullName>
    </submittedName>
</protein>
<reference evidence="2" key="1">
    <citation type="submission" date="2020-02" db="EMBL/GenBank/DDBJ databases">
        <authorList>
            <person name="Meier V. D."/>
        </authorList>
    </citation>
    <scope>NUCLEOTIDE SEQUENCE</scope>
    <source>
        <strain evidence="2">AVDCRST_MAG13</strain>
    </source>
</reference>